<name>A0A4Y9A7L5_9BACI</name>
<feature type="domain" description="ABC transmembrane type-1" evidence="10">
    <location>
        <begin position="22"/>
        <end position="213"/>
    </location>
</feature>
<sequence length="245" mass="27562">MNTGNWQWDTFFEAFPLILEGLGITLGLTVATYLFALIFGFVWTLLSAVRIKPLRWLFRWIMEFIRSTPPLVQLFFIFFAWPMVPVVGFAMSPFISAIIGLGVHFSTYIGEVYRSGIEAVDKGQWEAARALNFSTGHKWSKIIIPQAIPPTIPMLGNYLIIMFKEIPLASTIGVAGILNLANSYGAANFRYLEPLTIVAILFLVLSYPSAILINKLERKMNRRFDKKEPTGSKSLSEEEKEGAVS</sequence>
<evidence type="ECO:0000256" key="9">
    <source>
        <dbReference type="SAM" id="MobiDB-lite"/>
    </source>
</evidence>
<dbReference type="NCBIfam" id="TIGR03003">
    <property type="entry name" value="ectoine_ehuD"/>
    <property type="match status" value="1"/>
</dbReference>
<dbReference type="PANTHER" id="PTHR30614:SF0">
    <property type="entry name" value="L-CYSTINE TRANSPORT SYSTEM PERMEASE PROTEIN TCYL"/>
    <property type="match status" value="1"/>
</dbReference>
<keyword evidence="4 8" id="KW-0812">Transmembrane</keyword>
<dbReference type="Proteomes" id="UP000298484">
    <property type="component" value="Unassembled WGS sequence"/>
</dbReference>
<dbReference type="CDD" id="cd06261">
    <property type="entry name" value="TM_PBP2"/>
    <property type="match status" value="1"/>
</dbReference>
<feature type="transmembrane region" description="Helical" evidence="8">
    <location>
        <begin position="166"/>
        <end position="185"/>
    </location>
</feature>
<comment type="similarity">
    <text evidence="8">Belongs to the binding-protein-dependent transport system permease family.</text>
</comment>
<evidence type="ECO:0000256" key="5">
    <source>
        <dbReference type="ARBA" id="ARBA00022970"/>
    </source>
</evidence>
<dbReference type="InterPro" id="IPR043429">
    <property type="entry name" value="ArtM/GltK/GlnP/TcyL/YhdX-like"/>
</dbReference>
<feature type="region of interest" description="Disordered" evidence="9">
    <location>
        <begin position="224"/>
        <end position="245"/>
    </location>
</feature>
<gene>
    <name evidence="11" type="primary">ehuD</name>
    <name evidence="11" type="ORF">E4U82_17560</name>
</gene>
<comment type="subcellular location">
    <subcellularLocation>
        <location evidence="1 8">Cell membrane</location>
        <topology evidence="1 8">Multi-pass membrane protein</topology>
    </subcellularLocation>
</comment>
<protein>
    <submittedName>
        <fullName evidence="11">Ectoine/hydroxyectoine ABC transporter permease subunit EhuD</fullName>
    </submittedName>
</protein>
<evidence type="ECO:0000313" key="11">
    <source>
        <dbReference type="EMBL" id="TFJ91445.1"/>
    </source>
</evidence>
<feature type="transmembrane region" description="Helical" evidence="8">
    <location>
        <begin position="22"/>
        <end position="46"/>
    </location>
</feature>
<dbReference type="NCBIfam" id="TIGR01726">
    <property type="entry name" value="HEQRo_perm_3TM"/>
    <property type="match status" value="1"/>
</dbReference>
<dbReference type="AlphaFoldDB" id="A0A4Y9A7L5"/>
<feature type="transmembrane region" description="Helical" evidence="8">
    <location>
        <begin position="191"/>
        <end position="213"/>
    </location>
</feature>
<evidence type="ECO:0000256" key="8">
    <source>
        <dbReference type="RuleBase" id="RU363032"/>
    </source>
</evidence>
<evidence type="ECO:0000256" key="7">
    <source>
        <dbReference type="ARBA" id="ARBA00023136"/>
    </source>
</evidence>
<evidence type="ECO:0000259" key="10">
    <source>
        <dbReference type="PROSITE" id="PS50928"/>
    </source>
</evidence>
<evidence type="ECO:0000256" key="1">
    <source>
        <dbReference type="ARBA" id="ARBA00004651"/>
    </source>
</evidence>
<evidence type="ECO:0000313" key="12">
    <source>
        <dbReference type="Proteomes" id="UP000298484"/>
    </source>
</evidence>
<dbReference type="SUPFAM" id="SSF161098">
    <property type="entry name" value="MetI-like"/>
    <property type="match status" value="1"/>
</dbReference>
<dbReference type="EMBL" id="SRHY01000052">
    <property type="protein sequence ID" value="TFJ91445.1"/>
    <property type="molecule type" value="Genomic_DNA"/>
</dbReference>
<keyword evidence="7 8" id="KW-0472">Membrane</keyword>
<accession>A0A4Y9A7L5</accession>
<evidence type="ECO:0000256" key="3">
    <source>
        <dbReference type="ARBA" id="ARBA00022475"/>
    </source>
</evidence>
<keyword evidence="3" id="KW-1003">Cell membrane</keyword>
<organism evidence="11 12">
    <name type="scientific">Lentibacillus salicampi</name>
    <dbReference type="NCBI Taxonomy" id="175306"/>
    <lineage>
        <taxon>Bacteria</taxon>
        <taxon>Bacillati</taxon>
        <taxon>Bacillota</taxon>
        <taxon>Bacilli</taxon>
        <taxon>Bacillales</taxon>
        <taxon>Bacillaceae</taxon>
        <taxon>Lentibacillus</taxon>
    </lineage>
</organism>
<evidence type="ECO:0000256" key="4">
    <source>
        <dbReference type="ARBA" id="ARBA00022692"/>
    </source>
</evidence>
<evidence type="ECO:0000256" key="6">
    <source>
        <dbReference type="ARBA" id="ARBA00022989"/>
    </source>
</evidence>
<dbReference type="PROSITE" id="PS50928">
    <property type="entry name" value="ABC_TM1"/>
    <property type="match status" value="1"/>
</dbReference>
<keyword evidence="2 8" id="KW-0813">Transport</keyword>
<dbReference type="Pfam" id="PF00528">
    <property type="entry name" value="BPD_transp_1"/>
    <property type="match status" value="1"/>
</dbReference>
<keyword evidence="12" id="KW-1185">Reference proteome</keyword>
<keyword evidence="6 8" id="KW-1133">Transmembrane helix</keyword>
<dbReference type="GO" id="GO:0022857">
    <property type="term" value="F:transmembrane transporter activity"/>
    <property type="evidence" value="ECO:0007669"/>
    <property type="project" value="InterPro"/>
</dbReference>
<dbReference type="Gene3D" id="1.10.3720.10">
    <property type="entry name" value="MetI-like"/>
    <property type="match status" value="1"/>
</dbReference>
<dbReference type="RefSeq" id="WP_135111472.1">
    <property type="nucleotide sequence ID" value="NZ_SRHY01000052.1"/>
</dbReference>
<dbReference type="GO" id="GO:0006865">
    <property type="term" value="P:amino acid transport"/>
    <property type="evidence" value="ECO:0007669"/>
    <property type="project" value="UniProtKB-KW"/>
</dbReference>
<reference evidence="11 12" key="1">
    <citation type="submission" date="2019-03" db="EMBL/GenBank/DDBJ databases">
        <title>Genome sequence of Lentibacillus salicampi ATCC BAA-719.</title>
        <authorList>
            <person name="Maclea K.S."/>
            <person name="Simoes Junior M."/>
        </authorList>
    </citation>
    <scope>NUCLEOTIDE SEQUENCE [LARGE SCALE GENOMIC DNA]</scope>
    <source>
        <strain evidence="11 12">ATCC BAA-719</strain>
    </source>
</reference>
<comment type="caution">
    <text evidence="11">The sequence shown here is derived from an EMBL/GenBank/DDBJ whole genome shotgun (WGS) entry which is preliminary data.</text>
</comment>
<dbReference type="InterPro" id="IPR000515">
    <property type="entry name" value="MetI-like"/>
</dbReference>
<evidence type="ECO:0000256" key="2">
    <source>
        <dbReference type="ARBA" id="ARBA00022448"/>
    </source>
</evidence>
<dbReference type="OrthoDB" id="9805999at2"/>
<dbReference type="PANTHER" id="PTHR30614">
    <property type="entry name" value="MEMBRANE COMPONENT OF AMINO ACID ABC TRANSPORTER"/>
    <property type="match status" value="1"/>
</dbReference>
<keyword evidence="5" id="KW-0029">Amino-acid transport</keyword>
<dbReference type="InterPro" id="IPR010065">
    <property type="entry name" value="AA_ABC_transptr_permease_3TM"/>
</dbReference>
<dbReference type="GO" id="GO:0043190">
    <property type="term" value="C:ATP-binding cassette (ABC) transporter complex"/>
    <property type="evidence" value="ECO:0007669"/>
    <property type="project" value="InterPro"/>
</dbReference>
<proteinExistence type="inferred from homology"/>
<dbReference type="InterPro" id="IPR014341">
    <property type="entry name" value="Ectoine_EhuD"/>
</dbReference>
<dbReference type="InterPro" id="IPR035906">
    <property type="entry name" value="MetI-like_sf"/>
</dbReference>